<comment type="caution">
    <text evidence="1">The sequence shown here is derived from an EMBL/GenBank/DDBJ whole genome shotgun (WGS) entry which is preliminary data.</text>
</comment>
<proteinExistence type="predicted"/>
<dbReference type="SUPFAM" id="SSF47413">
    <property type="entry name" value="lambda repressor-like DNA-binding domains"/>
    <property type="match status" value="1"/>
</dbReference>
<accession>A0A4U0PX76</accession>
<protein>
    <submittedName>
        <fullName evidence="1">Transcriptional regulator</fullName>
    </submittedName>
</protein>
<sequence length="84" mass="9099">MGPPDEKEPGGWAFQAHIATEARNRGDMFQADLAALLAVSIHAFQDWEKGWRNPACVAQTLGHIVLNPLNAAPTTPGPFQMGFD</sequence>
<dbReference type="Proteomes" id="UP000310016">
    <property type="component" value="Unassembled WGS sequence"/>
</dbReference>
<evidence type="ECO:0000313" key="1">
    <source>
        <dbReference type="EMBL" id="TJZ73183.1"/>
    </source>
</evidence>
<dbReference type="AlphaFoldDB" id="A0A4U0PX76"/>
<gene>
    <name evidence="1" type="ORF">FAZ21_11235</name>
</gene>
<keyword evidence="2" id="KW-1185">Reference proteome</keyword>
<reference evidence="1 2" key="1">
    <citation type="submission" date="2019-04" db="EMBL/GenBank/DDBJ databases">
        <title>Chitiniphilus eburnea sp. nov., a novel chitinolytic bacterium isolated from aquaculture sludge.</title>
        <authorList>
            <person name="Sheng M."/>
        </authorList>
    </citation>
    <scope>NUCLEOTIDE SEQUENCE [LARGE SCALE GENOMIC DNA]</scope>
    <source>
        <strain evidence="1 2">HX-2-15</strain>
    </source>
</reference>
<dbReference type="GO" id="GO:0003677">
    <property type="term" value="F:DNA binding"/>
    <property type="evidence" value="ECO:0007669"/>
    <property type="project" value="InterPro"/>
</dbReference>
<dbReference type="EMBL" id="SUMF01000011">
    <property type="protein sequence ID" value="TJZ73183.1"/>
    <property type="molecule type" value="Genomic_DNA"/>
</dbReference>
<dbReference type="InterPro" id="IPR010982">
    <property type="entry name" value="Lambda_DNA-bd_dom_sf"/>
</dbReference>
<evidence type="ECO:0000313" key="2">
    <source>
        <dbReference type="Proteomes" id="UP000310016"/>
    </source>
</evidence>
<organism evidence="1 2">
    <name type="scientific">Chitiniphilus eburneus</name>
    <dbReference type="NCBI Taxonomy" id="2571148"/>
    <lineage>
        <taxon>Bacteria</taxon>
        <taxon>Pseudomonadati</taxon>
        <taxon>Pseudomonadota</taxon>
        <taxon>Betaproteobacteria</taxon>
        <taxon>Neisseriales</taxon>
        <taxon>Chitinibacteraceae</taxon>
        <taxon>Chitiniphilus</taxon>
    </lineage>
</organism>
<name>A0A4U0PX76_9NEIS</name>
<dbReference type="OrthoDB" id="9799384at2"/>